<dbReference type="EMBL" id="LRPU01000066">
    <property type="protein sequence ID" value="KXA12367.1"/>
    <property type="molecule type" value="Genomic_DNA"/>
</dbReference>
<protein>
    <submittedName>
        <fullName evidence="2">Acetyltransferase, GNAT family</fullName>
    </submittedName>
</protein>
<dbReference type="CDD" id="cd04301">
    <property type="entry name" value="NAT_SF"/>
    <property type="match status" value="1"/>
</dbReference>
<comment type="caution">
    <text evidence="2">The sequence shown here is derived from an EMBL/GenBank/DDBJ whole genome shotgun (WGS) entry which is preliminary data.</text>
</comment>
<dbReference type="GO" id="GO:0016747">
    <property type="term" value="F:acyltransferase activity, transferring groups other than amino-acyl groups"/>
    <property type="evidence" value="ECO:0007669"/>
    <property type="project" value="InterPro"/>
</dbReference>
<dbReference type="SUPFAM" id="SSF55729">
    <property type="entry name" value="Acyl-CoA N-acyltransferases (Nat)"/>
    <property type="match status" value="1"/>
</dbReference>
<evidence type="ECO:0000259" key="1">
    <source>
        <dbReference type="PROSITE" id="PS51186"/>
    </source>
</evidence>
<dbReference type="InterPro" id="IPR016181">
    <property type="entry name" value="Acyl_CoA_acyltransferase"/>
</dbReference>
<feature type="domain" description="N-acetyltransferase" evidence="1">
    <location>
        <begin position="9"/>
        <end position="158"/>
    </location>
</feature>
<organism evidence="2 3">
    <name type="scientific">Clostridium perfringens</name>
    <dbReference type="NCBI Taxonomy" id="1502"/>
    <lineage>
        <taxon>Bacteria</taxon>
        <taxon>Bacillati</taxon>
        <taxon>Bacillota</taxon>
        <taxon>Clostridia</taxon>
        <taxon>Eubacteriales</taxon>
        <taxon>Clostridiaceae</taxon>
        <taxon>Clostridium</taxon>
    </lineage>
</organism>
<evidence type="ECO:0000313" key="3">
    <source>
        <dbReference type="Proteomes" id="UP000070646"/>
    </source>
</evidence>
<reference evidence="2 3" key="1">
    <citation type="submission" date="2016-01" db="EMBL/GenBank/DDBJ databases">
        <authorList>
            <person name="Oliw E.H."/>
        </authorList>
    </citation>
    <scope>NUCLEOTIDE SEQUENCE [LARGE SCALE GENOMIC DNA]</scope>
    <source>
        <strain evidence="2 3">MJR7757A</strain>
    </source>
</reference>
<gene>
    <name evidence="2" type="ORF">HMPREF3222_01305</name>
</gene>
<proteinExistence type="predicted"/>
<evidence type="ECO:0000313" key="2">
    <source>
        <dbReference type="EMBL" id="KXA12367.1"/>
    </source>
</evidence>
<dbReference type="PATRIC" id="fig|1502.174.peg.1320"/>
<dbReference type="Proteomes" id="UP000070646">
    <property type="component" value="Unassembled WGS sequence"/>
</dbReference>
<dbReference type="AlphaFoldDB" id="A0A133N7V9"/>
<name>A0A133N7V9_CLOPF</name>
<dbReference type="Gene3D" id="3.40.630.30">
    <property type="match status" value="1"/>
</dbReference>
<dbReference type="Pfam" id="PF13508">
    <property type="entry name" value="Acetyltransf_7"/>
    <property type="match status" value="1"/>
</dbReference>
<sequence length="174" mass="20034">MMGGIILNIHIRDMIKSDIINFNKEFKLQGWEKPITLFERYYEEQEDGIRKVFVACNEKQVLGYATLIPNDENGPFANMRIPTVRDFNVLEKYQNKGIGTALLDKIENTVKNYSKSICLGVGLHPGYGSAQRLYIKRGYIPDGSGVWYNNMLLEQNAQCKNDDDLVLYLIKEFI</sequence>
<dbReference type="InterPro" id="IPR000182">
    <property type="entry name" value="GNAT_dom"/>
</dbReference>
<accession>A0A133N7V9</accession>
<keyword evidence="2" id="KW-0808">Transferase</keyword>
<dbReference type="PROSITE" id="PS51186">
    <property type="entry name" value="GNAT"/>
    <property type="match status" value="1"/>
</dbReference>